<organism evidence="3 4">
    <name type="scientific">Naegleria fowleri</name>
    <name type="common">Brain eating amoeba</name>
    <dbReference type="NCBI Taxonomy" id="5763"/>
    <lineage>
        <taxon>Eukaryota</taxon>
        <taxon>Discoba</taxon>
        <taxon>Heterolobosea</taxon>
        <taxon>Tetramitia</taxon>
        <taxon>Eutetramitia</taxon>
        <taxon>Vahlkampfiidae</taxon>
        <taxon>Naegleria</taxon>
    </lineage>
</organism>
<dbReference type="OMA" id="NCEWIYS"/>
<dbReference type="Pfam" id="PF01764">
    <property type="entry name" value="Lipase_3"/>
    <property type="match status" value="1"/>
</dbReference>
<dbReference type="PROSITE" id="PS00022">
    <property type="entry name" value="EGF_1"/>
    <property type="match status" value="1"/>
</dbReference>
<feature type="domain" description="EGF-like" evidence="2">
    <location>
        <begin position="995"/>
        <end position="1006"/>
    </location>
</feature>
<dbReference type="Gene3D" id="2.130.10.30">
    <property type="entry name" value="Regulator of chromosome condensation 1/beta-lactamase-inhibitor protein II"/>
    <property type="match status" value="1"/>
</dbReference>
<dbReference type="InterPro" id="IPR000742">
    <property type="entry name" value="EGF"/>
</dbReference>
<proteinExistence type="predicted"/>
<dbReference type="InterPro" id="IPR013111">
    <property type="entry name" value="EGF_extracell"/>
</dbReference>
<dbReference type="GO" id="GO:0006629">
    <property type="term" value="P:lipid metabolic process"/>
    <property type="evidence" value="ECO:0007669"/>
    <property type="project" value="InterPro"/>
</dbReference>
<dbReference type="Gene3D" id="2.10.25.10">
    <property type="entry name" value="Laminin"/>
    <property type="match status" value="1"/>
</dbReference>
<dbReference type="SUPFAM" id="SSF57184">
    <property type="entry name" value="Growth factor receptor domain"/>
    <property type="match status" value="2"/>
</dbReference>
<dbReference type="OrthoDB" id="27819at2759"/>
<dbReference type="InterPro" id="IPR006212">
    <property type="entry name" value="Furin_repeat"/>
</dbReference>
<evidence type="ECO:0000313" key="4">
    <source>
        <dbReference type="Proteomes" id="UP000444721"/>
    </source>
</evidence>
<accession>A0A6A5BNE1</accession>
<comment type="caution">
    <text evidence="3">The sequence shown here is derived from an EMBL/GenBank/DDBJ whole genome shotgun (WGS) entry which is preliminary data.</text>
</comment>
<dbReference type="InterPro" id="IPR053215">
    <property type="entry name" value="TKL_Ser/Thr_kinase"/>
</dbReference>
<protein>
    <recommendedName>
        <fullName evidence="2">EGF-like domain-containing protein</fullName>
    </recommendedName>
</protein>
<dbReference type="InterPro" id="IPR029058">
    <property type="entry name" value="AB_hydrolase_fold"/>
</dbReference>
<evidence type="ECO:0000256" key="1">
    <source>
        <dbReference type="ARBA" id="ARBA00023157"/>
    </source>
</evidence>
<dbReference type="VEuPathDB" id="AmoebaDB:NfTy_050900"/>
<dbReference type="InterPro" id="IPR009091">
    <property type="entry name" value="RCC1/BLIP-II"/>
</dbReference>
<dbReference type="InterPro" id="IPR009030">
    <property type="entry name" value="Growth_fac_rcpt_cys_sf"/>
</dbReference>
<dbReference type="VEuPathDB" id="AmoebaDB:NF0127920"/>
<keyword evidence="4" id="KW-1185">Reference proteome</keyword>
<dbReference type="CDD" id="cd00519">
    <property type="entry name" value="Lipase_3"/>
    <property type="match status" value="1"/>
</dbReference>
<dbReference type="GeneID" id="68112213"/>
<dbReference type="VEuPathDB" id="AmoebaDB:FDP41_004995"/>
<dbReference type="CDD" id="cd00064">
    <property type="entry name" value="FU"/>
    <property type="match status" value="1"/>
</dbReference>
<dbReference type="SMART" id="SM00261">
    <property type="entry name" value="FU"/>
    <property type="match status" value="3"/>
</dbReference>
<keyword evidence="1" id="KW-1015">Disulfide bond</keyword>
<dbReference type="PANTHER" id="PTHR45756:SF1">
    <property type="entry name" value="PROTEIN KINASE DOMAIN CONTAINING PROTEIN"/>
    <property type="match status" value="1"/>
</dbReference>
<dbReference type="VEuPathDB" id="AmoebaDB:NF0056510"/>
<dbReference type="SUPFAM" id="SSF50985">
    <property type="entry name" value="RCC1/BLIP-II"/>
    <property type="match status" value="1"/>
</dbReference>
<dbReference type="Proteomes" id="UP000444721">
    <property type="component" value="Unassembled WGS sequence"/>
</dbReference>
<evidence type="ECO:0000313" key="3">
    <source>
        <dbReference type="EMBL" id="KAF0975668.1"/>
    </source>
</evidence>
<gene>
    <name evidence="3" type="ORF">FDP41_004995</name>
</gene>
<dbReference type="RefSeq" id="XP_044560381.1">
    <property type="nucleotide sequence ID" value="XM_044708470.1"/>
</dbReference>
<dbReference type="PANTHER" id="PTHR45756">
    <property type="entry name" value="PALMITOYLTRANSFERASE"/>
    <property type="match status" value="1"/>
</dbReference>
<dbReference type="Pfam" id="PF07974">
    <property type="entry name" value="EGF_2"/>
    <property type="match status" value="1"/>
</dbReference>
<name>A0A6A5BNE1_NAEFO</name>
<dbReference type="EMBL" id="VFQX01000043">
    <property type="protein sequence ID" value="KAF0975668.1"/>
    <property type="molecule type" value="Genomic_DNA"/>
</dbReference>
<dbReference type="SUPFAM" id="SSF53474">
    <property type="entry name" value="alpha/beta-Hydrolases"/>
    <property type="match status" value="1"/>
</dbReference>
<sequence length="1667" mass="185136">MFALLPARGLFSSNNINCLLLMICWFLLLVFVATNGVVQSSSSSSLWNQPQYLAKRMTRDITATIRTHVVQPYSWKTLQYKHTNSKKRKYYYDISFFNGNFDNDVWNAARLSNNVYYEDKNFEKPFEWTIIEDYKSVSAVFRIYKHKYQNKYAIAFRGTETSWDLVDTVSDWFTNVEVVPVPTHLCPPILNGDCAWFHSGYYLEYMSYRSELISIIQSALQSGTNPQLIVTGHSQGGGLAQLCAVDLALVFNISTSQMKLITFAAPAPGYSLFQYLGQRYVNHLRIVLGCYCKDLSCIYLDMVEGILTSNHFGQLFALRYEYDPWPLYTTLHSLKNYMDHVNMKTPLQEIIRMFVFNSIITSPYQQLLVQDSDWFRCSMQVSIFSVSNPQRSYLVANGSCDYQYTWVTFTSDIPSGTYDIYATFTIGYLNPFTIRAYPNQIQVNLTTSTSMIAATPSFTCPSQCTSCNQTTKTCNSCKPGYYGSICSFTCPSNCATCTNGTFCLTCASNATTPPLCAPKCTSCVNGVCVDSELDVRHAPLPINAQVVKTAGMDLHVPHHALQIVSLCSNSVSCSLCAPGYYGPTCSSVGYSTNRNVYTYPIPPNTAGIISAGYAYCKVEKIAYDNDRLLIIGDVGKTLLTKDSSSSSFVQISNASFAPYTFTNVDIYSSNGIITTSTPSIVFQFGNTPSIPFKYSTVPVPFNTTLPEVIVDVAIDNYYSFYLTASGRLYVYGDMNGFYTSGLCIHSGIQGRAVFTNLTEIVFPNNDRIKVFDCRQQICFAYSYSGKLYGWGFVSKRYYGINNNLCEMQPILLDISSFNGDEITSIAANSNYYSMFLTKNGRIFFSGIDNSFSYTLSRPSELFTSPSGEPFVVINTFPSGSFYSLVTRSRKLYVLGTDSYISQMTGASRIVMYYVSGYDGYLVYGKYLISQTSCFGIYDFDPTVCSGNGKCANTDLCACNSNYSGQLCDKPVCFGLPSDDQRVCSGKGQCVAPNVCSCQPQFTGTQCELFSSPSCSNLSSVPYQCQGCADGSYNTANMCRDKCPVNCLSCNSSTTCQQCKYGYSGSLCSPACPDNCRACSSVESCSLCYDGFYVSNNGDKCERCPENCNTCQNNQTCTSCKQGWTGATCTTPICLRNCKTCTDSQNCTSCIDGFKGDQCFTPCPINCDSCNSTQCIRCKDGFYGNNCQYREERCDSLSFNMFPTMSSKDVGNDQIEYTISVSKFFQPDMKNTSLRVALMNIRNCSTQNVPYQSEISIVTTNETNCEWIYSFRVDISSMISTPLVTKKLDASGNIYTLTIPFYVAFEKPQETPGTCSIVNYNINHEIKIILDSHQYIEMGYTAENLTSVTYRRDVISIQNKTLTVEGRLFISNGDLTRVTFVGSTPIRDYGFYATFYQVKTGEYYLALTSTKAVTVVSGTFRFNIQVTINGTDVTLDLVLDLQYYMPYDPPSTNLQLTTRLSLYGDQFQHSKMSFSTSESPNVLVQLVSASSNVIPNGVGITLKNAYLCCMKSGYRMPPFDLSSGQLGCTVSNSTTMNAWFRIVDNHLPVSAHNTRLVSFPNVNFQIGLTFTPAPSSIPVGTHTCFIHTESQLVITAARSLERSTRESASSQLHSYEVIQFTQKEVIIPGTSSNSTRPVSSHVNGTSQNCVAVVMLLFVSLVTMLSSLL</sequence>
<dbReference type="Gene3D" id="3.40.50.1820">
    <property type="entry name" value="alpha/beta hydrolase"/>
    <property type="match status" value="1"/>
</dbReference>
<dbReference type="InterPro" id="IPR002921">
    <property type="entry name" value="Fungal_lipase-type"/>
</dbReference>
<evidence type="ECO:0000259" key="2">
    <source>
        <dbReference type="PROSITE" id="PS00022"/>
    </source>
</evidence>
<reference evidence="3 4" key="1">
    <citation type="journal article" date="2019" name="Sci. Rep.">
        <title>Nanopore sequencing improves the draft genome of the human pathogenic amoeba Naegleria fowleri.</title>
        <authorList>
            <person name="Liechti N."/>
            <person name="Schurch N."/>
            <person name="Bruggmann R."/>
            <person name="Wittwer M."/>
        </authorList>
    </citation>
    <scope>NUCLEOTIDE SEQUENCE [LARGE SCALE GENOMIC DNA]</scope>
    <source>
        <strain evidence="3 4">ATCC 30894</strain>
    </source>
</reference>
<dbReference type="SMART" id="SM00181">
    <property type="entry name" value="EGF"/>
    <property type="match status" value="8"/>
</dbReference>